<dbReference type="GO" id="GO:0043130">
    <property type="term" value="F:ubiquitin binding"/>
    <property type="evidence" value="ECO:0007669"/>
    <property type="project" value="InterPro"/>
</dbReference>
<keyword evidence="5 11" id="KW-1133">Transmembrane helix</keyword>
<gene>
    <name evidence="13" type="ORF">P154DRAFT_438651</name>
</gene>
<feature type="compositionally biased region" description="Basic and acidic residues" evidence="10">
    <location>
        <begin position="150"/>
        <end position="163"/>
    </location>
</feature>
<comment type="similarity">
    <text evidence="8">Belongs to the CUE1 family.</text>
</comment>
<keyword evidence="6 11" id="KW-0472">Membrane</keyword>
<dbReference type="FunFam" id="1.10.8.10:FF:000050">
    <property type="entry name" value="Related to AMFR protein"/>
    <property type="match status" value="1"/>
</dbReference>
<keyword evidence="3" id="KW-0833">Ubl conjugation pathway</keyword>
<evidence type="ECO:0000256" key="4">
    <source>
        <dbReference type="ARBA" id="ARBA00022824"/>
    </source>
</evidence>
<comment type="subcellular location">
    <subcellularLocation>
        <location evidence="7">Endomembrane system</location>
        <topology evidence="7">Single-pass membrane protein</topology>
    </subcellularLocation>
    <subcellularLocation>
        <location evidence="1">Endoplasmic reticulum membrane</location>
    </subcellularLocation>
</comment>
<dbReference type="Gene3D" id="1.10.8.10">
    <property type="entry name" value="DNA helicase RuvA subunit, C-terminal domain"/>
    <property type="match status" value="1"/>
</dbReference>
<dbReference type="GO" id="GO:0005789">
    <property type="term" value="C:endoplasmic reticulum membrane"/>
    <property type="evidence" value="ECO:0007669"/>
    <property type="project" value="UniProtKB-SubCell"/>
</dbReference>
<evidence type="ECO:0000256" key="5">
    <source>
        <dbReference type="ARBA" id="ARBA00022989"/>
    </source>
</evidence>
<accession>A0A6A5WF89</accession>
<evidence type="ECO:0000256" key="2">
    <source>
        <dbReference type="ARBA" id="ARBA00022692"/>
    </source>
</evidence>
<dbReference type="InterPro" id="IPR003892">
    <property type="entry name" value="CUE"/>
</dbReference>
<evidence type="ECO:0000313" key="14">
    <source>
        <dbReference type="Proteomes" id="UP000799779"/>
    </source>
</evidence>
<evidence type="ECO:0000256" key="9">
    <source>
        <dbReference type="ARBA" id="ARBA00072899"/>
    </source>
</evidence>
<feature type="transmembrane region" description="Helical" evidence="11">
    <location>
        <begin position="6"/>
        <end position="26"/>
    </location>
</feature>
<feature type="region of interest" description="Disordered" evidence="10">
    <location>
        <begin position="131"/>
        <end position="163"/>
    </location>
</feature>
<evidence type="ECO:0000256" key="3">
    <source>
        <dbReference type="ARBA" id="ARBA00022786"/>
    </source>
</evidence>
<proteinExistence type="inferred from homology"/>
<dbReference type="CDD" id="cd14424">
    <property type="entry name" value="CUE_Cue1p_like"/>
    <property type="match status" value="1"/>
</dbReference>
<keyword evidence="4" id="KW-0256">Endoplasmic reticulum</keyword>
<sequence>MAEQTLNIPQLVVFIIVSVLAIRWYFSRPVATGTRPAAGQRTSRLNPAQIEQVAQMFPQLNRRDIAWDLQRNGGNVSATTEKVLSGRPLEPAPASFNPPLPRAAAQPVARPTAPAKASQPDLITRYNLANKLNAPSPEPSDAAGKAKTWSQDRNERQANLQRRREEMILAARRKLEEKEKAK</sequence>
<evidence type="ECO:0000256" key="11">
    <source>
        <dbReference type="SAM" id="Phobius"/>
    </source>
</evidence>
<dbReference type="PROSITE" id="PS51140">
    <property type="entry name" value="CUE"/>
    <property type="match status" value="1"/>
</dbReference>
<protein>
    <recommendedName>
        <fullName evidence="9">Coupling of ubiquitin conjugation to ER degradation protein 1</fullName>
    </recommendedName>
</protein>
<keyword evidence="2 11" id="KW-0812">Transmembrane</keyword>
<dbReference type="EMBL" id="ML977601">
    <property type="protein sequence ID" value="KAF1998821.1"/>
    <property type="molecule type" value="Genomic_DNA"/>
</dbReference>
<organism evidence="13 14">
    <name type="scientific">Amniculicola lignicola CBS 123094</name>
    <dbReference type="NCBI Taxonomy" id="1392246"/>
    <lineage>
        <taxon>Eukaryota</taxon>
        <taxon>Fungi</taxon>
        <taxon>Dikarya</taxon>
        <taxon>Ascomycota</taxon>
        <taxon>Pezizomycotina</taxon>
        <taxon>Dothideomycetes</taxon>
        <taxon>Pleosporomycetidae</taxon>
        <taxon>Pleosporales</taxon>
        <taxon>Amniculicolaceae</taxon>
        <taxon>Amniculicola</taxon>
    </lineage>
</organism>
<evidence type="ECO:0000256" key="1">
    <source>
        <dbReference type="ARBA" id="ARBA00004586"/>
    </source>
</evidence>
<dbReference type="Pfam" id="PF02845">
    <property type="entry name" value="CUE"/>
    <property type="match status" value="1"/>
</dbReference>
<dbReference type="OrthoDB" id="3824970at2759"/>
<keyword evidence="14" id="KW-1185">Reference proteome</keyword>
<evidence type="ECO:0000313" key="13">
    <source>
        <dbReference type="EMBL" id="KAF1998821.1"/>
    </source>
</evidence>
<evidence type="ECO:0000259" key="12">
    <source>
        <dbReference type="PROSITE" id="PS51140"/>
    </source>
</evidence>
<reference evidence="13" key="1">
    <citation type="journal article" date="2020" name="Stud. Mycol.">
        <title>101 Dothideomycetes genomes: a test case for predicting lifestyles and emergence of pathogens.</title>
        <authorList>
            <person name="Haridas S."/>
            <person name="Albert R."/>
            <person name="Binder M."/>
            <person name="Bloem J."/>
            <person name="Labutti K."/>
            <person name="Salamov A."/>
            <person name="Andreopoulos B."/>
            <person name="Baker S."/>
            <person name="Barry K."/>
            <person name="Bills G."/>
            <person name="Bluhm B."/>
            <person name="Cannon C."/>
            <person name="Castanera R."/>
            <person name="Culley D."/>
            <person name="Daum C."/>
            <person name="Ezra D."/>
            <person name="Gonzalez J."/>
            <person name="Henrissat B."/>
            <person name="Kuo A."/>
            <person name="Liang C."/>
            <person name="Lipzen A."/>
            <person name="Lutzoni F."/>
            <person name="Magnuson J."/>
            <person name="Mondo S."/>
            <person name="Nolan M."/>
            <person name="Ohm R."/>
            <person name="Pangilinan J."/>
            <person name="Park H.-J."/>
            <person name="Ramirez L."/>
            <person name="Alfaro M."/>
            <person name="Sun H."/>
            <person name="Tritt A."/>
            <person name="Yoshinaga Y."/>
            <person name="Zwiers L.-H."/>
            <person name="Turgeon B."/>
            <person name="Goodwin S."/>
            <person name="Spatafora J."/>
            <person name="Crous P."/>
            <person name="Grigoriev I."/>
        </authorList>
    </citation>
    <scope>NUCLEOTIDE SEQUENCE</scope>
    <source>
        <strain evidence="13">CBS 123094</strain>
    </source>
</reference>
<dbReference type="Proteomes" id="UP000799779">
    <property type="component" value="Unassembled WGS sequence"/>
</dbReference>
<name>A0A6A5WF89_9PLEO</name>
<evidence type="ECO:0000256" key="8">
    <source>
        <dbReference type="ARBA" id="ARBA00061383"/>
    </source>
</evidence>
<feature type="domain" description="CUE" evidence="12">
    <location>
        <begin position="45"/>
        <end position="88"/>
    </location>
</feature>
<evidence type="ECO:0000256" key="6">
    <source>
        <dbReference type="ARBA" id="ARBA00023136"/>
    </source>
</evidence>
<evidence type="ECO:0000256" key="10">
    <source>
        <dbReference type="SAM" id="MobiDB-lite"/>
    </source>
</evidence>
<dbReference type="AlphaFoldDB" id="A0A6A5WF89"/>
<evidence type="ECO:0000256" key="7">
    <source>
        <dbReference type="ARBA" id="ARBA00037847"/>
    </source>
</evidence>